<dbReference type="EMBL" id="EU016594">
    <property type="protein sequence ID" value="ABZ07170.1"/>
    <property type="molecule type" value="Genomic_DNA"/>
</dbReference>
<protein>
    <submittedName>
        <fullName evidence="1">Uncharacterized protein</fullName>
    </submittedName>
</protein>
<sequence length="50" mass="5653">MPGLAALCSFVGSYAAIGVHIKYLRRDVDTAHRRIDSLERVVRYGYQKKA</sequence>
<proteinExistence type="predicted"/>
<organism evidence="1">
    <name type="scientific">uncultured marine microorganism HF4000_ANIW133B20</name>
    <dbReference type="NCBI Taxonomy" id="455528"/>
    <lineage>
        <taxon>unclassified sequences</taxon>
        <taxon>environmental samples</taxon>
    </lineage>
</organism>
<gene>
    <name evidence="1" type="ORF">ALOHA_HF4000ANIW133B20ctg3g3</name>
</gene>
<reference evidence="1" key="1">
    <citation type="journal article" date="2008" name="ISME J.">
        <title>Genomic patterns of recombination, clonal divergence and environment in marine microbial populations.</title>
        <authorList>
            <person name="Konstantinidis K.T."/>
            <person name="Delong E.F."/>
        </authorList>
    </citation>
    <scope>NUCLEOTIDE SEQUENCE</scope>
</reference>
<dbReference type="AlphaFoldDB" id="B3T3L1"/>
<evidence type="ECO:0000313" key="1">
    <source>
        <dbReference type="EMBL" id="ABZ07170.1"/>
    </source>
</evidence>
<name>B3T3L1_9ZZZZ</name>
<accession>B3T3L1</accession>